<keyword evidence="2" id="KW-1185">Reference proteome</keyword>
<dbReference type="Proteomes" id="UP001275049">
    <property type="component" value="Unassembled WGS sequence"/>
</dbReference>
<protein>
    <submittedName>
        <fullName evidence="1">Uncharacterized protein</fullName>
    </submittedName>
</protein>
<dbReference type="EMBL" id="JAWNGA010000004">
    <property type="protein sequence ID" value="MDY5132856.1"/>
    <property type="molecule type" value="Genomic_DNA"/>
</dbReference>
<comment type="caution">
    <text evidence="1">The sequence shown here is derived from an EMBL/GenBank/DDBJ whole genome shotgun (WGS) entry which is preliminary data.</text>
</comment>
<name>A0ABU5G6L4_9ACTO</name>
<organism evidence="1 2">
    <name type="scientific">Actinotignum urinale</name>
    <dbReference type="NCBI Taxonomy" id="190146"/>
    <lineage>
        <taxon>Bacteria</taxon>
        <taxon>Bacillati</taxon>
        <taxon>Actinomycetota</taxon>
        <taxon>Actinomycetes</taxon>
        <taxon>Actinomycetales</taxon>
        <taxon>Actinomycetaceae</taxon>
        <taxon>Actinotignum</taxon>
    </lineage>
</organism>
<evidence type="ECO:0000313" key="1">
    <source>
        <dbReference type="EMBL" id="MDY5132856.1"/>
    </source>
</evidence>
<reference evidence="1 2" key="1">
    <citation type="submission" date="2023-10" db="EMBL/GenBank/DDBJ databases">
        <title>Whole Genome based description of the genera Actinobaculum and Actinotignum reveals a complex phylogenetic relationship within the species included in the genus Actinotignum.</title>
        <authorList>
            <person name="Jensen C.S."/>
            <person name="Dargis R."/>
            <person name="Kemp M."/>
            <person name="Christensen J.J."/>
        </authorList>
    </citation>
    <scope>NUCLEOTIDE SEQUENCE [LARGE SCALE GENOMIC DNA]</scope>
    <source>
        <strain evidence="1 2">SLA_B974</strain>
    </source>
</reference>
<proteinExistence type="predicted"/>
<evidence type="ECO:0000313" key="2">
    <source>
        <dbReference type="Proteomes" id="UP001275049"/>
    </source>
</evidence>
<accession>A0ABU5G6L4</accession>
<dbReference type="RefSeq" id="WP_022866036.1">
    <property type="nucleotide sequence ID" value="NZ_CAMYCL010000001.1"/>
</dbReference>
<gene>
    <name evidence="1" type="ORF">R6G86_03735</name>
</gene>
<sequence>MGVPHYFLLELHDAVENALIRESQYISRKLHSISPREARLTFTQEDALRKSDERKGFLSRVILRQRKYGKHMSLHPRKIKNCAEWYMFSGHPSS</sequence>